<protein>
    <submittedName>
        <fullName evidence="1">Uncharacterized protein</fullName>
    </submittedName>
</protein>
<accession>A0A7W9YRC9</accession>
<dbReference type="Proteomes" id="UP000523528">
    <property type="component" value="Unassembled WGS sequence"/>
</dbReference>
<dbReference type="EMBL" id="JACHES010000006">
    <property type="protein sequence ID" value="MBB6176938.1"/>
    <property type="molecule type" value="Genomic_DNA"/>
</dbReference>
<dbReference type="AlphaFoldDB" id="A0A7W9YRC9"/>
<evidence type="ECO:0000313" key="1">
    <source>
        <dbReference type="EMBL" id="MBB6176938.1"/>
    </source>
</evidence>
<organism evidence="1 2">
    <name type="scientific">Anoxybacillus tengchongensis</name>
    <dbReference type="NCBI Taxonomy" id="576944"/>
    <lineage>
        <taxon>Bacteria</taxon>
        <taxon>Bacillati</taxon>
        <taxon>Bacillota</taxon>
        <taxon>Bacilli</taxon>
        <taxon>Bacillales</taxon>
        <taxon>Anoxybacillaceae</taxon>
        <taxon>Anoxybacillus</taxon>
    </lineage>
</organism>
<evidence type="ECO:0000313" key="2">
    <source>
        <dbReference type="Proteomes" id="UP000523528"/>
    </source>
</evidence>
<comment type="caution">
    <text evidence="1">The sequence shown here is derived from an EMBL/GenBank/DDBJ whole genome shotgun (WGS) entry which is preliminary data.</text>
</comment>
<sequence>MGIFFIVILCAVELMGAQFAIEAASKGKYNGK</sequence>
<gene>
    <name evidence="1" type="ORF">HNQ82_001768</name>
</gene>
<proteinExistence type="predicted"/>
<name>A0A7W9YRC9_9BACL</name>
<reference evidence="1 2" key="1">
    <citation type="submission" date="2020-08" db="EMBL/GenBank/DDBJ databases">
        <title>Genomic Encyclopedia of Type Strains, Phase IV (KMG-IV): sequencing the most valuable type-strain genomes for metagenomic binning, comparative biology and taxonomic classification.</title>
        <authorList>
            <person name="Goeker M."/>
        </authorList>
    </citation>
    <scope>NUCLEOTIDE SEQUENCE [LARGE SCALE GENOMIC DNA]</scope>
    <source>
        <strain evidence="1 2">DSM 23211</strain>
    </source>
</reference>
<keyword evidence="2" id="KW-1185">Reference proteome</keyword>